<dbReference type="Pfam" id="PF01121">
    <property type="entry name" value="CoaE"/>
    <property type="match status" value="2"/>
</dbReference>
<dbReference type="PROSITE" id="PS51219">
    <property type="entry name" value="DPCK"/>
    <property type="match status" value="1"/>
</dbReference>
<gene>
    <name evidence="5" type="primary">coaE</name>
    <name evidence="7" type="ORF">SAMN05192529_11049</name>
</gene>
<keyword evidence="2 5" id="KW-0547">Nucleotide-binding</keyword>
<dbReference type="PANTHER" id="PTHR10695:SF46">
    <property type="entry name" value="BIFUNCTIONAL COENZYME A SYNTHASE-RELATED"/>
    <property type="match status" value="1"/>
</dbReference>
<evidence type="ECO:0000256" key="4">
    <source>
        <dbReference type="ARBA" id="ARBA00022993"/>
    </source>
</evidence>
<dbReference type="RefSeq" id="WP_091397491.1">
    <property type="nucleotide sequence ID" value="NZ_FNQY01000010.1"/>
</dbReference>
<evidence type="ECO:0000256" key="3">
    <source>
        <dbReference type="ARBA" id="ARBA00022840"/>
    </source>
</evidence>
<dbReference type="InterPro" id="IPR027417">
    <property type="entry name" value="P-loop_NTPase"/>
</dbReference>
<keyword evidence="3 5" id="KW-0067">ATP-binding</keyword>
<dbReference type="UniPathway" id="UPA00241">
    <property type="reaction ID" value="UER00356"/>
</dbReference>
<keyword evidence="4 5" id="KW-0173">Coenzyme A biosynthesis</keyword>
<comment type="similarity">
    <text evidence="1 5">Belongs to the CoaE family.</text>
</comment>
<evidence type="ECO:0000256" key="1">
    <source>
        <dbReference type="ARBA" id="ARBA00009018"/>
    </source>
</evidence>
<keyword evidence="5" id="KW-0963">Cytoplasm</keyword>
<dbReference type="PANTHER" id="PTHR10695">
    <property type="entry name" value="DEPHOSPHO-COA KINASE-RELATED"/>
    <property type="match status" value="1"/>
</dbReference>
<dbReference type="OrthoDB" id="9812943at2"/>
<comment type="subcellular location">
    <subcellularLocation>
        <location evidence="5">Cytoplasm</location>
    </subcellularLocation>
</comment>
<organism evidence="7 8">
    <name type="scientific">Arachidicoccus rhizosphaerae</name>
    <dbReference type="NCBI Taxonomy" id="551991"/>
    <lineage>
        <taxon>Bacteria</taxon>
        <taxon>Pseudomonadati</taxon>
        <taxon>Bacteroidota</taxon>
        <taxon>Chitinophagia</taxon>
        <taxon>Chitinophagales</taxon>
        <taxon>Chitinophagaceae</taxon>
        <taxon>Arachidicoccus</taxon>
    </lineage>
</organism>
<evidence type="ECO:0000256" key="6">
    <source>
        <dbReference type="NCBIfam" id="TIGR00152"/>
    </source>
</evidence>
<feature type="binding site" evidence="5">
    <location>
        <begin position="11"/>
        <end position="16"/>
    </location>
    <ligand>
        <name>ATP</name>
        <dbReference type="ChEBI" id="CHEBI:30616"/>
    </ligand>
</feature>
<evidence type="ECO:0000313" key="8">
    <source>
        <dbReference type="Proteomes" id="UP000199041"/>
    </source>
</evidence>
<dbReference type="Gene3D" id="3.40.50.300">
    <property type="entry name" value="P-loop containing nucleotide triphosphate hydrolases"/>
    <property type="match status" value="1"/>
</dbReference>
<dbReference type="EMBL" id="FNQY01000010">
    <property type="protein sequence ID" value="SEA19240.1"/>
    <property type="molecule type" value="Genomic_DNA"/>
</dbReference>
<accession>A0A1H3Z6G3</accession>
<dbReference type="STRING" id="551991.SAMN05192529_11049"/>
<dbReference type="GO" id="GO:0015937">
    <property type="term" value="P:coenzyme A biosynthetic process"/>
    <property type="evidence" value="ECO:0007669"/>
    <property type="project" value="UniProtKB-UniRule"/>
</dbReference>
<keyword evidence="8" id="KW-1185">Reference proteome</keyword>
<dbReference type="Proteomes" id="UP000199041">
    <property type="component" value="Unassembled WGS sequence"/>
</dbReference>
<comment type="pathway">
    <text evidence="5">Cofactor biosynthesis; coenzyme A biosynthesis; CoA from (R)-pantothenate: step 5/5.</text>
</comment>
<comment type="catalytic activity">
    <reaction evidence="5">
        <text>3'-dephospho-CoA + ATP = ADP + CoA + H(+)</text>
        <dbReference type="Rhea" id="RHEA:18245"/>
        <dbReference type="ChEBI" id="CHEBI:15378"/>
        <dbReference type="ChEBI" id="CHEBI:30616"/>
        <dbReference type="ChEBI" id="CHEBI:57287"/>
        <dbReference type="ChEBI" id="CHEBI:57328"/>
        <dbReference type="ChEBI" id="CHEBI:456216"/>
        <dbReference type="EC" id="2.7.1.24"/>
    </reaction>
</comment>
<protein>
    <recommendedName>
        <fullName evidence="5 6">Dephospho-CoA kinase</fullName>
        <ecNumber evidence="5 6">2.7.1.24</ecNumber>
    </recommendedName>
    <alternativeName>
        <fullName evidence="5">Dephosphocoenzyme A kinase</fullName>
    </alternativeName>
</protein>
<dbReference type="GO" id="GO:0005737">
    <property type="term" value="C:cytoplasm"/>
    <property type="evidence" value="ECO:0007669"/>
    <property type="project" value="UniProtKB-SubCell"/>
</dbReference>
<keyword evidence="5" id="KW-0808">Transferase</keyword>
<dbReference type="GO" id="GO:0004140">
    <property type="term" value="F:dephospho-CoA kinase activity"/>
    <property type="evidence" value="ECO:0007669"/>
    <property type="project" value="UniProtKB-UniRule"/>
</dbReference>
<proteinExistence type="inferred from homology"/>
<dbReference type="SUPFAM" id="SSF52540">
    <property type="entry name" value="P-loop containing nucleoside triphosphate hydrolases"/>
    <property type="match status" value="1"/>
</dbReference>
<name>A0A1H3Z6G3_9BACT</name>
<dbReference type="InterPro" id="IPR001977">
    <property type="entry name" value="Depp_CoAkinase"/>
</dbReference>
<sequence length="231" mass="25871">MLKIGITGGIGSGKSVVTRLFGQLGVPVFDSDAEAKRLINTDPAIIRAITEAFGSSAYLANGQGLDRKAVASLVFQDSEKLAQLNRITHPPVIQAAQDWIKQKTEAYHEAINKWQNQRDWALKNAKAVPPTPVGYLIKEAALLFESGSNKPLDFILGVYAEKPVRIERIMLRDSLTEQAAINRISKQMDEEQKMDKCDGIIFNNGNQLLWPQVMNWHRQFQQRVLENTSQV</sequence>
<evidence type="ECO:0000256" key="5">
    <source>
        <dbReference type="HAMAP-Rule" id="MF_00376"/>
    </source>
</evidence>
<dbReference type="HAMAP" id="MF_00376">
    <property type="entry name" value="Dephospho_CoA_kinase"/>
    <property type="match status" value="1"/>
</dbReference>
<dbReference type="EC" id="2.7.1.24" evidence="5 6"/>
<evidence type="ECO:0000256" key="2">
    <source>
        <dbReference type="ARBA" id="ARBA00022741"/>
    </source>
</evidence>
<dbReference type="NCBIfam" id="TIGR00152">
    <property type="entry name" value="dephospho-CoA kinase"/>
    <property type="match status" value="1"/>
</dbReference>
<dbReference type="CDD" id="cd02022">
    <property type="entry name" value="DPCK"/>
    <property type="match status" value="1"/>
</dbReference>
<evidence type="ECO:0000313" key="7">
    <source>
        <dbReference type="EMBL" id="SEA19240.1"/>
    </source>
</evidence>
<keyword evidence="5 7" id="KW-0418">Kinase</keyword>
<dbReference type="GO" id="GO:0005524">
    <property type="term" value="F:ATP binding"/>
    <property type="evidence" value="ECO:0007669"/>
    <property type="project" value="UniProtKB-UniRule"/>
</dbReference>
<comment type="function">
    <text evidence="5">Catalyzes the phosphorylation of the 3'-hydroxyl group of dephosphocoenzyme A to form coenzyme A.</text>
</comment>
<dbReference type="AlphaFoldDB" id="A0A1H3Z6G3"/>
<reference evidence="7 8" key="1">
    <citation type="submission" date="2016-10" db="EMBL/GenBank/DDBJ databases">
        <authorList>
            <person name="de Groot N.N."/>
        </authorList>
    </citation>
    <scope>NUCLEOTIDE SEQUENCE [LARGE SCALE GENOMIC DNA]</scope>
    <source>
        <strain evidence="7 8">Vu-144</strain>
    </source>
</reference>